<keyword evidence="3" id="KW-1185">Reference proteome</keyword>
<gene>
    <name evidence="2" type="ORF">SPI_07215</name>
</gene>
<accession>A0A167QE30</accession>
<organism evidence="2 3">
    <name type="scientific">Niveomyces insectorum RCEF 264</name>
    <dbReference type="NCBI Taxonomy" id="1081102"/>
    <lineage>
        <taxon>Eukaryota</taxon>
        <taxon>Fungi</taxon>
        <taxon>Dikarya</taxon>
        <taxon>Ascomycota</taxon>
        <taxon>Pezizomycotina</taxon>
        <taxon>Sordariomycetes</taxon>
        <taxon>Hypocreomycetidae</taxon>
        <taxon>Hypocreales</taxon>
        <taxon>Cordycipitaceae</taxon>
        <taxon>Niveomyces</taxon>
    </lineage>
</organism>
<name>A0A167QE30_9HYPO</name>
<feature type="region of interest" description="Disordered" evidence="1">
    <location>
        <begin position="1"/>
        <end position="73"/>
    </location>
</feature>
<proteinExistence type="predicted"/>
<dbReference type="OrthoDB" id="3561723at2759"/>
<sequence>MTTIATDAVAVPDDPEQPATPTEWAPDPDALFSATAAFDEEDDVADTQLGPKKTRSENKTPQSQYSPRDVATVGESPRGHFAFNIQCDQPVFGTARRPDTREDVPACRVVFTAAFQRFLTKRRYRMAKITVTFEDGAVADRDPDDDADEAAIEAALPFQPRVLAYEPKQWWGREETGRDEIRRGGTAGLSSPGLPVTPSASVDYRRKTTLPLTDHAEIEGNTWGPSRSAVRWSLTQNEVSNHGIINRLALPIVVQYTPGRPFVARIRVVATVDWGLATRTMRAGKLDDPIRFDPDKLGANNAHEDLNDDLKPLCGLDGYRGRFRLK</sequence>
<evidence type="ECO:0000313" key="2">
    <source>
        <dbReference type="EMBL" id="OAA57556.1"/>
    </source>
</evidence>
<evidence type="ECO:0000313" key="3">
    <source>
        <dbReference type="Proteomes" id="UP000076874"/>
    </source>
</evidence>
<dbReference type="AlphaFoldDB" id="A0A167QE30"/>
<evidence type="ECO:0000256" key="1">
    <source>
        <dbReference type="SAM" id="MobiDB-lite"/>
    </source>
</evidence>
<dbReference type="EMBL" id="AZHD01000014">
    <property type="protein sequence ID" value="OAA57556.1"/>
    <property type="molecule type" value="Genomic_DNA"/>
</dbReference>
<reference evidence="2 3" key="1">
    <citation type="journal article" date="2016" name="Genome Biol. Evol.">
        <title>Divergent and convergent evolution of fungal pathogenicity.</title>
        <authorList>
            <person name="Shang Y."/>
            <person name="Xiao G."/>
            <person name="Zheng P."/>
            <person name="Cen K."/>
            <person name="Zhan S."/>
            <person name="Wang C."/>
        </authorList>
    </citation>
    <scope>NUCLEOTIDE SEQUENCE [LARGE SCALE GENOMIC DNA]</scope>
    <source>
        <strain evidence="2 3">RCEF 264</strain>
    </source>
</reference>
<comment type="caution">
    <text evidence="2">The sequence shown here is derived from an EMBL/GenBank/DDBJ whole genome shotgun (WGS) entry which is preliminary data.</text>
</comment>
<protein>
    <submittedName>
        <fullName evidence="2">Uncharacterized protein</fullName>
    </submittedName>
</protein>
<dbReference type="Proteomes" id="UP000076874">
    <property type="component" value="Unassembled WGS sequence"/>
</dbReference>